<dbReference type="eggNOG" id="COG0767">
    <property type="taxonomic scope" value="Bacteria"/>
</dbReference>
<dbReference type="AlphaFoldDB" id="A6G1C1"/>
<comment type="caution">
    <text evidence="2">The sequence shown here is derived from an EMBL/GenBank/DDBJ whole genome shotgun (WGS) entry which is preliminary data.</text>
</comment>
<feature type="transmembrane region" description="Helical" evidence="1">
    <location>
        <begin position="70"/>
        <end position="89"/>
    </location>
</feature>
<accession>A6G1C1</accession>
<dbReference type="RefSeq" id="WP_006970520.1">
    <property type="nucleotide sequence ID" value="NZ_ABCS01000011.1"/>
</dbReference>
<keyword evidence="1" id="KW-0472">Membrane</keyword>
<reference evidence="2 3" key="1">
    <citation type="submission" date="2007-06" db="EMBL/GenBank/DDBJ databases">
        <authorList>
            <person name="Shimkets L."/>
            <person name="Ferriera S."/>
            <person name="Johnson J."/>
            <person name="Kravitz S."/>
            <person name="Beeson K."/>
            <person name="Sutton G."/>
            <person name="Rogers Y.-H."/>
            <person name="Friedman R."/>
            <person name="Frazier M."/>
            <person name="Venter J.C."/>
        </authorList>
    </citation>
    <scope>NUCLEOTIDE SEQUENCE [LARGE SCALE GENOMIC DNA]</scope>
    <source>
        <strain evidence="2 3">SIR-1</strain>
    </source>
</reference>
<gene>
    <name evidence="2" type="ORF">PPSIR1_11590</name>
</gene>
<keyword evidence="3" id="KW-1185">Reference proteome</keyword>
<dbReference type="PANTHER" id="PTHR30188">
    <property type="entry name" value="ABC TRANSPORTER PERMEASE PROTEIN-RELATED"/>
    <property type="match status" value="1"/>
</dbReference>
<dbReference type="OrthoDB" id="9805022at2"/>
<dbReference type="GO" id="GO:0005548">
    <property type="term" value="F:phospholipid transporter activity"/>
    <property type="evidence" value="ECO:0007669"/>
    <property type="project" value="TreeGrafter"/>
</dbReference>
<protein>
    <submittedName>
        <fullName evidence="2">Putative ABC transporter, permease protein</fullName>
    </submittedName>
</protein>
<proteinExistence type="predicted"/>
<evidence type="ECO:0000313" key="2">
    <source>
        <dbReference type="EMBL" id="EDM80416.1"/>
    </source>
</evidence>
<name>A6G1C1_9BACT</name>
<sequence length="273" mass="29077">MSDPKSDAPPAKKPGIRDWAEGVGANINETIRWCGGMAVMFGQAMARGPRRPWGLFDISYQILQLGIRSIPVTTMMSIFVGMILAWQFGEALADFGATNSIGYVTSLALVRELVPTLLAVTVGTKMATGMTAELGSMKVTEQIDAIAALGADPIKKLVWPRLVAACVAMPLLVAWGNVIAMLGGMLISEAVFDIPAGYFYNSYIDELEPIHYVMSQTKALVFGALAGIIGCYQGFSTKFGTEAVGQSTTETVIAVSVLVLIADFALTALFIPI</sequence>
<keyword evidence="1" id="KW-0812">Transmembrane</keyword>
<evidence type="ECO:0000256" key="1">
    <source>
        <dbReference type="SAM" id="Phobius"/>
    </source>
</evidence>
<dbReference type="EMBL" id="ABCS01000011">
    <property type="protein sequence ID" value="EDM80416.1"/>
    <property type="molecule type" value="Genomic_DNA"/>
</dbReference>
<dbReference type="PANTHER" id="PTHR30188:SF4">
    <property type="entry name" value="PROTEIN TRIGALACTOSYLDIACYLGLYCEROL 1, CHLOROPLASTIC"/>
    <property type="match status" value="1"/>
</dbReference>
<dbReference type="Proteomes" id="UP000005801">
    <property type="component" value="Unassembled WGS sequence"/>
</dbReference>
<evidence type="ECO:0000313" key="3">
    <source>
        <dbReference type="Proteomes" id="UP000005801"/>
    </source>
</evidence>
<feature type="transmembrane region" description="Helical" evidence="1">
    <location>
        <begin position="162"/>
        <end position="187"/>
    </location>
</feature>
<organism evidence="2 3">
    <name type="scientific">Plesiocystis pacifica SIR-1</name>
    <dbReference type="NCBI Taxonomy" id="391625"/>
    <lineage>
        <taxon>Bacteria</taxon>
        <taxon>Pseudomonadati</taxon>
        <taxon>Myxococcota</taxon>
        <taxon>Polyangia</taxon>
        <taxon>Nannocystales</taxon>
        <taxon>Nannocystaceae</taxon>
        <taxon>Plesiocystis</taxon>
    </lineage>
</organism>
<dbReference type="InterPro" id="IPR030802">
    <property type="entry name" value="Permease_MalE"/>
</dbReference>
<keyword evidence="1" id="KW-1133">Transmembrane helix</keyword>
<dbReference type="STRING" id="391625.PPSIR1_11590"/>
<dbReference type="GO" id="GO:0043190">
    <property type="term" value="C:ATP-binding cassette (ABC) transporter complex"/>
    <property type="evidence" value="ECO:0007669"/>
    <property type="project" value="InterPro"/>
</dbReference>
<feature type="transmembrane region" description="Helical" evidence="1">
    <location>
        <begin position="252"/>
        <end position="271"/>
    </location>
</feature>
<dbReference type="Pfam" id="PF02405">
    <property type="entry name" value="MlaE"/>
    <property type="match status" value="1"/>
</dbReference>